<dbReference type="HOGENOM" id="CLU_2785639_0_0_4"/>
<organism evidence="1 2">
    <name type="scientific">Bordetella bronchiseptica (strain ATCC BAA-588 / NCTC 13252 / RB50)</name>
    <name type="common">Alcaligenes bronchisepticus</name>
    <dbReference type="NCBI Taxonomy" id="257310"/>
    <lineage>
        <taxon>Bacteria</taxon>
        <taxon>Pseudomonadati</taxon>
        <taxon>Pseudomonadota</taxon>
        <taxon>Betaproteobacteria</taxon>
        <taxon>Burkholderiales</taxon>
        <taxon>Alcaligenaceae</taxon>
        <taxon>Bordetella</taxon>
    </lineage>
</organism>
<protein>
    <submittedName>
        <fullName evidence="1">Uncharacterized protein</fullName>
    </submittedName>
</protein>
<accession>A0A0H3LQE0</accession>
<evidence type="ECO:0000313" key="2">
    <source>
        <dbReference type="Proteomes" id="UP000001027"/>
    </source>
</evidence>
<evidence type="ECO:0000313" key="1">
    <source>
        <dbReference type="EMBL" id="CAE34513.1"/>
    </source>
</evidence>
<dbReference type="AlphaFoldDB" id="A0A0H3LQE0"/>
<gene>
    <name evidence="1" type="ordered locus">BB4149A</name>
</gene>
<reference evidence="1 2" key="1">
    <citation type="journal article" date="2003" name="Nat. Genet.">
        <title>Comparative analysis of the genome sequences of Bordetella pertussis, Bordetella parapertussis and Bordetella bronchiseptica.</title>
        <authorList>
            <person name="Parkhill J."/>
            <person name="Sebaihia M."/>
            <person name="Preston A."/>
            <person name="Murphy L.D."/>
            <person name="Thomson N.R."/>
            <person name="Harris D.E."/>
            <person name="Holden M.T.G."/>
            <person name="Churcher C.M."/>
            <person name="Bentley S.D."/>
            <person name="Mungall K.L."/>
            <person name="Cerdeno-Tarraga A.-M."/>
            <person name="Temple L."/>
            <person name="James K.D."/>
            <person name="Harris B."/>
            <person name="Quail M.A."/>
            <person name="Achtman M."/>
            <person name="Atkin R."/>
            <person name="Baker S."/>
            <person name="Basham D."/>
            <person name="Bason N."/>
            <person name="Cherevach I."/>
            <person name="Chillingworth T."/>
            <person name="Collins M."/>
            <person name="Cronin A."/>
            <person name="Davis P."/>
            <person name="Doggett J."/>
            <person name="Feltwell T."/>
            <person name="Goble A."/>
            <person name="Hamlin N."/>
            <person name="Hauser H."/>
            <person name="Holroyd S."/>
            <person name="Jagels K."/>
            <person name="Leather S."/>
            <person name="Moule S."/>
            <person name="Norberczak H."/>
            <person name="O'Neil S."/>
            <person name="Ormond D."/>
            <person name="Price C."/>
            <person name="Rabbinowitsch E."/>
            <person name="Rutter S."/>
            <person name="Sanders M."/>
            <person name="Saunders D."/>
            <person name="Seeger K."/>
            <person name="Sharp S."/>
            <person name="Simmonds M."/>
            <person name="Skelton J."/>
            <person name="Squares R."/>
            <person name="Squares S."/>
            <person name="Stevens K."/>
            <person name="Unwin L."/>
            <person name="Whitehead S."/>
            <person name="Barrell B.G."/>
            <person name="Maskell D.J."/>
        </authorList>
    </citation>
    <scope>NUCLEOTIDE SEQUENCE [LARGE SCALE GENOMIC DNA]</scope>
    <source>
        <strain evidence="1 2">ATCC BAA-588 / NCTC 13252 / RB50</strain>
    </source>
</reference>
<dbReference type="EMBL" id="BX640449">
    <property type="protein sequence ID" value="CAE34513.1"/>
    <property type="molecule type" value="Genomic_DNA"/>
</dbReference>
<dbReference type="Proteomes" id="UP000001027">
    <property type="component" value="Chromosome"/>
</dbReference>
<dbReference type="KEGG" id="bbr:BB4149A"/>
<proteinExistence type="predicted"/>
<name>A0A0H3LQE0_BORBR</name>
<sequence length="68" mass="7771">MSISAMMKQKPGTCDGDRAFLQTCRWTLAWAELLTPELTQAKRVSRHLPANPYKYWWAVSGSNTRPTD</sequence>